<dbReference type="AlphaFoldDB" id="A0A8H6J9I6"/>
<evidence type="ECO:0000256" key="1">
    <source>
        <dbReference type="SAM" id="MobiDB-lite"/>
    </source>
</evidence>
<keyword evidence="2" id="KW-0472">Membrane</keyword>
<name>A0A8H6J9I6_9PEZI</name>
<feature type="transmembrane region" description="Helical" evidence="2">
    <location>
        <begin position="186"/>
        <end position="208"/>
    </location>
</feature>
<gene>
    <name evidence="3" type="ORF">CSOJ01_07534</name>
</gene>
<keyword evidence="2" id="KW-0812">Transmembrane</keyword>
<feature type="region of interest" description="Disordered" evidence="1">
    <location>
        <begin position="413"/>
        <end position="438"/>
    </location>
</feature>
<feature type="region of interest" description="Disordered" evidence="1">
    <location>
        <begin position="692"/>
        <end position="750"/>
    </location>
</feature>
<feature type="compositionally biased region" description="Basic and acidic residues" evidence="1">
    <location>
        <begin position="420"/>
        <end position="434"/>
    </location>
</feature>
<feature type="compositionally biased region" description="Basic and acidic residues" evidence="1">
    <location>
        <begin position="692"/>
        <end position="701"/>
    </location>
</feature>
<feature type="transmembrane region" description="Helical" evidence="2">
    <location>
        <begin position="144"/>
        <end position="166"/>
    </location>
</feature>
<keyword evidence="4" id="KW-1185">Reference proteome</keyword>
<dbReference type="EMBL" id="WIGN01000117">
    <property type="protein sequence ID" value="KAF6808491.1"/>
    <property type="molecule type" value="Genomic_DNA"/>
</dbReference>
<evidence type="ECO:0000313" key="3">
    <source>
        <dbReference type="EMBL" id="KAF6808491.1"/>
    </source>
</evidence>
<protein>
    <submittedName>
        <fullName evidence="3">Ankyrin repeat protein</fullName>
    </submittedName>
</protein>
<dbReference type="Proteomes" id="UP000652219">
    <property type="component" value="Unassembled WGS sequence"/>
</dbReference>
<feature type="compositionally biased region" description="Polar residues" evidence="1">
    <location>
        <begin position="727"/>
        <end position="743"/>
    </location>
</feature>
<evidence type="ECO:0000313" key="4">
    <source>
        <dbReference type="Proteomes" id="UP000652219"/>
    </source>
</evidence>
<feature type="transmembrane region" description="Helical" evidence="2">
    <location>
        <begin position="6"/>
        <end position="28"/>
    </location>
</feature>
<feature type="transmembrane region" description="Helical" evidence="2">
    <location>
        <begin position="295"/>
        <end position="315"/>
    </location>
</feature>
<organism evidence="3 4">
    <name type="scientific">Colletotrichum sojae</name>
    <dbReference type="NCBI Taxonomy" id="2175907"/>
    <lineage>
        <taxon>Eukaryota</taxon>
        <taxon>Fungi</taxon>
        <taxon>Dikarya</taxon>
        <taxon>Ascomycota</taxon>
        <taxon>Pezizomycotina</taxon>
        <taxon>Sordariomycetes</taxon>
        <taxon>Hypocreomycetidae</taxon>
        <taxon>Glomerellales</taxon>
        <taxon>Glomerellaceae</taxon>
        <taxon>Colletotrichum</taxon>
        <taxon>Colletotrichum orchidearum species complex</taxon>
    </lineage>
</organism>
<proteinExistence type="predicted"/>
<reference evidence="3 4" key="1">
    <citation type="journal article" date="2020" name="Phytopathology">
        <title>Genome Sequence Resources of Colletotrichum truncatum, C. plurivorum, C. musicola, and C. sojae: Four Species Pathogenic to Soybean (Glycine max).</title>
        <authorList>
            <person name="Rogerio F."/>
            <person name="Boufleur T.R."/>
            <person name="Ciampi-Guillardi M."/>
            <person name="Sukno S.A."/>
            <person name="Thon M.R."/>
            <person name="Massola Junior N.S."/>
            <person name="Baroncelli R."/>
        </authorList>
    </citation>
    <scope>NUCLEOTIDE SEQUENCE [LARGE SCALE GENOMIC DNA]</scope>
    <source>
        <strain evidence="3 4">LFN0009</strain>
    </source>
</reference>
<evidence type="ECO:0000256" key="2">
    <source>
        <dbReference type="SAM" id="Phobius"/>
    </source>
</evidence>
<accession>A0A8H6J9I6</accession>
<feature type="compositionally biased region" description="Polar residues" evidence="1">
    <location>
        <begin position="702"/>
        <end position="716"/>
    </location>
</feature>
<sequence>MSQSMGWADCIMLAMAPVGVITIMVSAIRVGGYKWLKAIVGRARENIVAAELGVMSSTSKEACELWNGRNVVRCAGAADICELICIYPTGQKCKDSDTTCGDPELGLSGNSPHGRSASEIIIVRNRKHSAPNISLNCQAHQHRWALWFCAAFVTVLQAGVLIYFGLVTEYPTLKFEKDGQPVQGYTMPLSVASTLSLVAGMLICAHVVNKASDEKVWEVINGEGYSVSMVWLQKRKQVSDQQFQSTAIYPVEKLNQILTSERAIGVDRDDIDQPRRAQRAETNSHPNKEKKLVRWLQILSLFGVSISLLGTVGQFTGLRGMHWKASIPQLGAVVVATVVRAVIRRALATNIKGKELMSGYELDWFVTSLSNIQTAAWLPPDNESFFQKVGSKAASAFSWIFSQLKALLRQPGPANARIKKNQETSHLPEKDKGNRNMSDPASSCLWIVQTGLPKLEIMSCATKETGNQQCRKDQEQYHQVDGLHTAQSILDLRRYLGELGNWKSPVFAEAVALSKAIEITMGYFEDHLKPLENGRFTWKMQVKVGYDNKAKLGDFGAYGRLSNANPEPVEFNVEKTVDGWKARIDELDAALSLWLYSIGIREEDNRAAFPFVNGDWIRGKKIHEQCLQIIGPSSYRLVQDLKWLVPDALEGIMTSQMSNPFGNNQDEQEPSPHFLDVRAERIGRAGQRFSDIKGFPEKNRSSEMNGFSKGNVSPNMKASPEMLGNSVGKSTMRWNWKPTSSWDPTEKSREEMSKNRQLTFKFQNSLSSLYAKDIFASFIWALVDQLESSSIGNTIKPIVQPRDTGIEKP</sequence>
<comment type="caution">
    <text evidence="3">The sequence shown here is derived from an EMBL/GenBank/DDBJ whole genome shotgun (WGS) entry which is preliminary data.</text>
</comment>
<keyword evidence="2" id="KW-1133">Transmembrane helix</keyword>